<sequence length="285" mass="31388">MAKTPSNDRAAKAKKQLKAHQRAERRGSFMIVGVCAVVALLIVGAAAYRPVANWWDLRKFDDIDLASIGAPATVCGPEMVIPATGEQDHRDSGSIEYTTSPPIFGPHRSVPAAMERKFYGWDDRSELEQLVHNSEHGYTFLWYDQTVEDNSDEVDEIEGIGKKLQGTDNFRLKFKAVPWYGAEEAEGDQTEWATDMQAGMEQIAELTGNEAPELEGGVHVALTHWAIDPEPAVGDAPELVAPTAEGEEEPTSYGVIQYCSAPSGEALKEFMLRWPYTNSTEPNAM</sequence>
<protein>
    <recommendedName>
        <fullName evidence="4">DUF3105 domain-containing protein</fullName>
    </recommendedName>
</protein>
<dbReference type="EMBL" id="JAUTAN010000001">
    <property type="protein sequence ID" value="MDQ1103681.1"/>
    <property type="molecule type" value="Genomic_DNA"/>
</dbReference>
<keyword evidence="1" id="KW-0812">Transmembrane</keyword>
<evidence type="ECO:0008006" key="4">
    <source>
        <dbReference type="Google" id="ProtNLM"/>
    </source>
</evidence>
<evidence type="ECO:0000313" key="3">
    <source>
        <dbReference type="Proteomes" id="UP001239215"/>
    </source>
</evidence>
<feature type="transmembrane region" description="Helical" evidence="1">
    <location>
        <begin position="28"/>
        <end position="48"/>
    </location>
</feature>
<reference evidence="2" key="1">
    <citation type="submission" date="2023-07" db="EMBL/GenBank/DDBJ databases">
        <title>Functional and genomic diversity of the sorghum phyllosphere microbiome.</title>
        <authorList>
            <person name="Shade A."/>
        </authorList>
    </citation>
    <scope>NUCLEOTIDE SEQUENCE</scope>
    <source>
        <strain evidence="2">SORGH_AS_1067</strain>
    </source>
</reference>
<dbReference type="AlphaFoldDB" id="A0AAJ1TWN2"/>
<keyword evidence="1" id="KW-1133">Transmembrane helix</keyword>
<dbReference type="RefSeq" id="WP_307199089.1">
    <property type="nucleotide sequence ID" value="NZ_JAUTAN010000001.1"/>
</dbReference>
<dbReference type="Pfam" id="PF11303">
    <property type="entry name" value="DUF3105"/>
    <property type="match status" value="1"/>
</dbReference>
<dbReference type="InterPro" id="IPR021454">
    <property type="entry name" value="DUF3105"/>
</dbReference>
<comment type="caution">
    <text evidence="2">The sequence shown here is derived from an EMBL/GenBank/DDBJ whole genome shotgun (WGS) entry which is preliminary data.</text>
</comment>
<accession>A0AAJ1TWN2</accession>
<organism evidence="2 3">
    <name type="scientific">Nocardioides zeae</name>
    <dbReference type="NCBI Taxonomy" id="1457234"/>
    <lineage>
        <taxon>Bacteria</taxon>
        <taxon>Bacillati</taxon>
        <taxon>Actinomycetota</taxon>
        <taxon>Actinomycetes</taxon>
        <taxon>Propionibacteriales</taxon>
        <taxon>Nocardioidaceae</taxon>
        <taxon>Nocardioides</taxon>
    </lineage>
</organism>
<dbReference type="Proteomes" id="UP001239215">
    <property type="component" value="Unassembled WGS sequence"/>
</dbReference>
<evidence type="ECO:0000256" key="1">
    <source>
        <dbReference type="SAM" id="Phobius"/>
    </source>
</evidence>
<name>A0AAJ1TWN2_9ACTN</name>
<keyword evidence="1" id="KW-0472">Membrane</keyword>
<evidence type="ECO:0000313" key="2">
    <source>
        <dbReference type="EMBL" id="MDQ1103681.1"/>
    </source>
</evidence>
<gene>
    <name evidence="2" type="ORF">QE405_000965</name>
</gene>
<proteinExistence type="predicted"/>